<dbReference type="AlphaFoldDB" id="H3ACN3"/>
<dbReference type="STRING" id="7897.ENSLACP00000007404"/>
<reference evidence="9" key="1">
    <citation type="submission" date="2011-08" db="EMBL/GenBank/DDBJ databases">
        <title>The draft genome of Latimeria chalumnae.</title>
        <authorList>
            <person name="Di Palma F."/>
            <person name="Alfoldi J."/>
            <person name="Johnson J."/>
            <person name="Berlin A."/>
            <person name="Gnerre S."/>
            <person name="Jaffe D."/>
            <person name="MacCallum I."/>
            <person name="Young S."/>
            <person name="Walker B.J."/>
            <person name="Lander E."/>
            <person name="Lindblad-Toh K."/>
        </authorList>
    </citation>
    <scope>NUCLEOTIDE SEQUENCE [LARGE SCALE GENOMIC DNA]</scope>
    <source>
        <strain evidence="9">Wild caught</strain>
    </source>
</reference>
<dbReference type="GO" id="GO:0030990">
    <property type="term" value="C:intraciliary transport particle"/>
    <property type="evidence" value="ECO:0007669"/>
    <property type="project" value="UniProtKB-ARBA"/>
</dbReference>
<keyword evidence="4" id="KW-0282">Flagellum</keyword>
<dbReference type="FunCoup" id="H3ACN3">
    <property type="interactions" value="625"/>
</dbReference>
<evidence type="ECO:0000256" key="7">
    <source>
        <dbReference type="ARBA" id="ARBA00023273"/>
    </source>
</evidence>
<dbReference type="InterPro" id="IPR001806">
    <property type="entry name" value="Small_GTPase"/>
</dbReference>
<dbReference type="GO" id="GO:0003924">
    <property type="term" value="F:GTPase activity"/>
    <property type="evidence" value="ECO:0007669"/>
    <property type="project" value="InterPro"/>
</dbReference>
<dbReference type="HOGENOM" id="CLU_041217_10_6_1"/>
<dbReference type="SUPFAM" id="SSF52540">
    <property type="entry name" value="P-loop containing nucleoside triphosphate hydrolases"/>
    <property type="match status" value="1"/>
</dbReference>
<keyword evidence="6" id="KW-0342">GTP-binding</keyword>
<sequence length="186" mass="20811">MVKLIAKCILTGDATVGKSALAQLFRSDGALFLKNYTMTVGVELVVKAVQIPQTGDSVELFIFDSAGKEIFSEMLENLWENPSVLCLVYDITSEQSFNSCAKWLQRVRARAHGLSIPGVLVGNKSDLSARRTVDFKQAQEWAASQGLDYFETSAKEMENYEAPFHHLAHTLHRVYEEHLETIKSLI</sequence>
<dbReference type="GO" id="GO:0005525">
    <property type="term" value="F:GTP binding"/>
    <property type="evidence" value="ECO:0007669"/>
    <property type="project" value="UniProtKB-KW"/>
</dbReference>
<dbReference type="Bgee" id="ENSLACG00000006563">
    <property type="expression patterns" value="Expressed in muscle tissue and 6 other cell types or tissues"/>
</dbReference>
<dbReference type="GeneTree" id="ENSGT00870000136549"/>
<evidence type="ECO:0000313" key="9">
    <source>
        <dbReference type="Proteomes" id="UP000008672"/>
    </source>
</evidence>
<dbReference type="PROSITE" id="PS51419">
    <property type="entry name" value="RAB"/>
    <property type="match status" value="1"/>
</dbReference>
<dbReference type="GO" id="GO:0031514">
    <property type="term" value="C:motile cilium"/>
    <property type="evidence" value="ECO:0007669"/>
    <property type="project" value="UniProtKB-SubCell"/>
</dbReference>
<dbReference type="InParanoid" id="H3ACN3"/>
<comment type="subcellular location">
    <subcellularLocation>
        <location evidence="1">Cell projection</location>
        <location evidence="1">Cilium</location>
        <location evidence="1">Flagellum</location>
    </subcellularLocation>
</comment>
<accession>H3ACN3</accession>
<protein>
    <submittedName>
        <fullName evidence="8">Intraflagellar transport 27</fullName>
    </submittedName>
</protein>
<dbReference type="Ensembl" id="ENSLACT00000007465.1">
    <property type="protein sequence ID" value="ENSLACP00000007404.1"/>
    <property type="gene ID" value="ENSLACG00000006563.1"/>
</dbReference>
<reference evidence="8" key="2">
    <citation type="submission" date="2025-08" db="UniProtKB">
        <authorList>
            <consortium name="Ensembl"/>
        </authorList>
    </citation>
    <scope>IDENTIFICATION</scope>
</reference>
<dbReference type="PROSITE" id="PS51421">
    <property type="entry name" value="RAS"/>
    <property type="match status" value="1"/>
</dbReference>
<evidence type="ECO:0000256" key="6">
    <source>
        <dbReference type="ARBA" id="ARBA00023134"/>
    </source>
</evidence>
<evidence type="ECO:0000256" key="4">
    <source>
        <dbReference type="ARBA" id="ARBA00022846"/>
    </source>
</evidence>
<keyword evidence="7" id="KW-0966">Cell projection</keyword>
<evidence type="ECO:0000256" key="1">
    <source>
        <dbReference type="ARBA" id="ARBA00004230"/>
    </source>
</evidence>
<dbReference type="KEGG" id="lcm:102351375"/>
<dbReference type="OMA" id="KMWGQPS"/>
<proteinExistence type="inferred from homology"/>
<keyword evidence="5" id="KW-0969">Cilium</keyword>
<dbReference type="FunFam" id="3.40.50.300:FF:001684">
    <property type="entry name" value="Intraflagellar transport 27 homolog (Chlamydomonas)"/>
    <property type="match status" value="1"/>
</dbReference>
<dbReference type="Gene3D" id="3.40.50.300">
    <property type="entry name" value="P-loop containing nucleotide triphosphate hydrolases"/>
    <property type="match status" value="1"/>
</dbReference>
<dbReference type="SMART" id="SM00173">
    <property type="entry name" value="RAS"/>
    <property type="match status" value="1"/>
</dbReference>
<reference evidence="8" key="3">
    <citation type="submission" date="2025-09" db="UniProtKB">
        <authorList>
            <consortium name="Ensembl"/>
        </authorList>
    </citation>
    <scope>IDENTIFICATION</scope>
</reference>
<dbReference type="EMBL" id="AFYH01217963">
    <property type="status" value="NOT_ANNOTATED_CDS"/>
    <property type="molecule type" value="Genomic_DNA"/>
</dbReference>
<dbReference type="GeneID" id="102351375"/>
<dbReference type="EMBL" id="AFYH01217964">
    <property type="status" value="NOT_ANNOTATED_CDS"/>
    <property type="molecule type" value="Genomic_DNA"/>
</dbReference>
<dbReference type="RefSeq" id="XP_006010453.1">
    <property type="nucleotide sequence ID" value="XM_006010391.3"/>
</dbReference>
<dbReference type="Proteomes" id="UP000008672">
    <property type="component" value="Unassembled WGS sequence"/>
</dbReference>
<keyword evidence="3" id="KW-0547">Nucleotide-binding</keyword>
<dbReference type="EMBL" id="AFYH01217965">
    <property type="status" value="NOT_ANNOTATED_CDS"/>
    <property type="molecule type" value="Genomic_DNA"/>
</dbReference>
<dbReference type="PRINTS" id="PR00449">
    <property type="entry name" value="RASTRNSFRMNG"/>
</dbReference>
<dbReference type="CTD" id="11020"/>
<evidence type="ECO:0000313" key="8">
    <source>
        <dbReference type="Ensembl" id="ENSLACP00000007404.1"/>
    </source>
</evidence>
<dbReference type="eggNOG" id="KOG0079">
    <property type="taxonomic scope" value="Eukaryota"/>
</dbReference>
<comment type="similarity">
    <text evidence="2">Belongs to the small GTPase superfamily. Rab family.</text>
</comment>
<dbReference type="InterPro" id="IPR027417">
    <property type="entry name" value="P-loop_NTPase"/>
</dbReference>
<gene>
    <name evidence="8" type="primary">IFT27</name>
</gene>
<dbReference type="SMART" id="SM00175">
    <property type="entry name" value="RAB"/>
    <property type="match status" value="1"/>
</dbReference>
<dbReference type="PANTHER" id="PTHR47979">
    <property type="entry name" value="DRAB11-RELATED"/>
    <property type="match status" value="1"/>
</dbReference>
<evidence type="ECO:0000256" key="3">
    <source>
        <dbReference type="ARBA" id="ARBA00022741"/>
    </source>
</evidence>
<dbReference type="InterPro" id="IPR050209">
    <property type="entry name" value="Rab_GTPases_membrane_traffic"/>
</dbReference>
<name>H3ACN3_LATCH</name>
<dbReference type="SMART" id="SM00174">
    <property type="entry name" value="RHO"/>
    <property type="match status" value="1"/>
</dbReference>
<keyword evidence="9" id="KW-1185">Reference proteome</keyword>
<organism evidence="8 9">
    <name type="scientific">Latimeria chalumnae</name>
    <name type="common">Coelacanth</name>
    <dbReference type="NCBI Taxonomy" id="7897"/>
    <lineage>
        <taxon>Eukaryota</taxon>
        <taxon>Metazoa</taxon>
        <taxon>Chordata</taxon>
        <taxon>Craniata</taxon>
        <taxon>Vertebrata</taxon>
        <taxon>Euteleostomi</taxon>
        <taxon>Coelacanthiformes</taxon>
        <taxon>Coelacanthidae</taxon>
        <taxon>Latimeria</taxon>
    </lineage>
</organism>
<evidence type="ECO:0000256" key="5">
    <source>
        <dbReference type="ARBA" id="ARBA00023069"/>
    </source>
</evidence>
<dbReference type="Pfam" id="PF00071">
    <property type="entry name" value="Ras"/>
    <property type="match status" value="1"/>
</dbReference>
<dbReference type="OrthoDB" id="265044at2759"/>
<dbReference type="NCBIfam" id="TIGR00231">
    <property type="entry name" value="small_GTP"/>
    <property type="match status" value="1"/>
</dbReference>
<dbReference type="InterPro" id="IPR005225">
    <property type="entry name" value="Small_GTP-bd"/>
</dbReference>
<evidence type="ECO:0000256" key="2">
    <source>
        <dbReference type="ARBA" id="ARBA00006270"/>
    </source>
</evidence>